<keyword evidence="5" id="KW-1185">Reference proteome</keyword>
<dbReference type="Pfam" id="PF12484">
    <property type="entry name" value="PPE-SVP"/>
    <property type="match status" value="1"/>
</dbReference>
<evidence type="ECO:0000256" key="1">
    <source>
        <dbReference type="ARBA" id="ARBA00010652"/>
    </source>
</evidence>
<organism evidence="4 5">
    <name type="scientific">Mycobacterium botniense</name>
    <dbReference type="NCBI Taxonomy" id="84962"/>
    <lineage>
        <taxon>Bacteria</taxon>
        <taxon>Bacillati</taxon>
        <taxon>Actinomycetota</taxon>
        <taxon>Actinomycetes</taxon>
        <taxon>Mycobacteriales</taxon>
        <taxon>Mycobacteriaceae</taxon>
        <taxon>Mycobacterium</taxon>
    </lineage>
</organism>
<dbReference type="InterPro" id="IPR022171">
    <property type="entry name" value="PPE_C"/>
</dbReference>
<feature type="domain" description="PPE" evidence="2">
    <location>
        <begin position="2"/>
        <end position="163"/>
    </location>
</feature>
<dbReference type="SUPFAM" id="SSF140459">
    <property type="entry name" value="PE/PPE dimer-like"/>
    <property type="match status" value="1"/>
</dbReference>
<reference evidence="4 5" key="1">
    <citation type="journal article" date="2019" name="Emerg. Microbes Infect.">
        <title>Comprehensive subspecies identification of 175 nontuberculous mycobacteria species based on 7547 genomic profiles.</title>
        <authorList>
            <person name="Matsumoto Y."/>
            <person name="Kinjo T."/>
            <person name="Motooka D."/>
            <person name="Nabeya D."/>
            <person name="Jung N."/>
            <person name="Uechi K."/>
            <person name="Horii T."/>
            <person name="Iida T."/>
            <person name="Fujita J."/>
            <person name="Nakamura S."/>
        </authorList>
    </citation>
    <scope>NUCLEOTIDE SEQUENCE [LARGE SCALE GENOMIC DNA]</scope>
    <source>
        <strain evidence="4 5">JCM 17322</strain>
    </source>
</reference>
<dbReference type="AlphaFoldDB" id="A0A7I9Y386"/>
<dbReference type="Gene3D" id="1.20.1260.20">
    <property type="entry name" value="PPE superfamily"/>
    <property type="match status" value="1"/>
</dbReference>
<protein>
    <submittedName>
        <fullName evidence="4">Putative PPE family protein PPE29</fullName>
    </submittedName>
</protein>
<dbReference type="InterPro" id="IPR000030">
    <property type="entry name" value="PPE_dom"/>
</dbReference>
<dbReference type="GO" id="GO:0052572">
    <property type="term" value="P:response to host immune response"/>
    <property type="evidence" value="ECO:0007669"/>
    <property type="project" value="TreeGrafter"/>
</dbReference>
<evidence type="ECO:0000313" key="4">
    <source>
        <dbReference type="EMBL" id="GFG76510.1"/>
    </source>
</evidence>
<gene>
    <name evidence="4" type="primary">PPE29_4</name>
    <name evidence="4" type="ORF">MBOT_38750</name>
</gene>
<dbReference type="Proteomes" id="UP000465361">
    <property type="component" value="Unassembled WGS sequence"/>
</dbReference>
<dbReference type="EMBL" id="BLKW01000004">
    <property type="protein sequence ID" value="GFG76510.1"/>
    <property type="molecule type" value="Genomic_DNA"/>
</dbReference>
<feature type="domain" description="PPE family C-terminal" evidence="3">
    <location>
        <begin position="311"/>
        <end position="377"/>
    </location>
</feature>
<dbReference type="FunFam" id="1.20.1260.20:FF:000001">
    <property type="entry name" value="PPE family protein PPE41"/>
    <property type="match status" value="1"/>
</dbReference>
<evidence type="ECO:0000259" key="2">
    <source>
        <dbReference type="Pfam" id="PF00823"/>
    </source>
</evidence>
<dbReference type="InterPro" id="IPR038332">
    <property type="entry name" value="PPE_sf"/>
</dbReference>
<comment type="caution">
    <text evidence="4">The sequence shown here is derived from an EMBL/GenBank/DDBJ whole genome shotgun (WGS) entry which is preliminary data.</text>
</comment>
<comment type="similarity">
    <text evidence="1">Belongs to the mycobacterial PPE family.</text>
</comment>
<accession>A0A7I9Y386</accession>
<dbReference type="PANTHER" id="PTHR46766:SF1">
    <property type="entry name" value="GLUTAMINE-RICH PROTEIN 2"/>
    <property type="match status" value="1"/>
</dbReference>
<dbReference type="PANTHER" id="PTHR46766">
    <property type="entry name" value="GLUTAMINE-RICH PROTEIN 2"/>
    <property type="match status" value="1"/>
</dbReference>
<proteinExistence type="inferred from homology"/>
<dbReference type="Pfam" id="PF00823">
    <property type="entry name" value="PPE"/>
    <property type="match status" value="1"/>
</dbReference>
<evidence type="ECO:0000259" key="3">
    <source>
        <dbReference type="Pfam" id="PF12484"/>
    </source>
</evidence>
<sequence>MDYGLLPPEINSGRMYAGPGSGPILAAAAAWDELAAQLHSAAASYGSVVSGLAAQWRGPSSAAMTAAAAPYAAWMSATAARAESTAMQARAAAAAYETAFAATVPPTAIAVNRAQLMALIATNFLGQNTPAIMATEAHYAEMWAQDAAAMYGYAASSATAAHLRPFDPPPPTTSPAGSAAQFAAVAQATGTATGTHVQALPQLMSAVPQSLHSLATPVSAAAPAAATDPSSSLVTMDSFITGPLSPLSLYSIGGVPELLGVQSYLLPQVSANLTSAAERVSALPAAAGAGLLPGGFGAGTPLAGPATGAVSAGMGRAGLLGSLSVPQSWASAAPVIKTAAAMVTPAGPAAPAASLTADTPGTLVGGMTLSGLAGRAIVGTGADTARSVGMSGGFAAAEEVATTVNIFVIPEFDE</sequence>
<evidence type="ECO:0000313" key="5">
    <source>
        <dbReference type="Proteomes" id="UP000465361"/>
    </source>
</evidence>
<name>A0A7I9Y386_9MYCO</name>
<dbReference type="RefSeq" id="WP_163760007.1">
    <property type="nucleotide sequence ID" value="NZ_BLKW01000004.1"/>
</dbReference>